<accession>A0A0D0NT99</accession>
<dbReference type="AlphaFoldDB" id="A0A0D0NT99"/>
<geneLocation type="plasmid" evidence="2 3">
    <name>pWENMAR1</name>
</geneLocation>
<keyword evidence="3" id="KW-1185">Reference proteome</keyword>
<proteinExistence type="predicted"/>
<evidence type="ECO:0000313" key="3">
    <source>
        <dbReference type="Proteomes" id="UP000035100"/>
    </source>
</evidence>
<reference evidence="2 3" key="1">
    <citation type="submission" date="2013-01" db="EMBL/GenBank/DDBJ databases">
        <authorList>
            <person name="Fiebig A."/>
            <person name="Goeker M."/>
            <person name="Klenk H.-P.P."/>
        </authorList>
    </citation>
    <scope>NUCLEOTIDE SEQUENCE [LARGE SCALE GENOMIC DNA]</scope>
    <source>
        <strain evidence="2 3">DSM 24838</strain>
        <plasmid evidence="2 3">pWENMAR1</plasmid>
    </source>
</reference>
<protein>
    <recommendedName>
        <fullName evidence="1">NIDO domain-containing protein</fullName>
    </recommendedName>
</protein>
<dbReference type="eggNOG" id="COG1572">
    <property type="taxonomic scope" value="Bacteria"/>
</dbReference>
<dbReference type="EMBL" id="AONG01000001">
    <property type="protein sequence ID" value="KIQ71425.1"/>
    <property type="molecule type" value="Genomic_DNA"/>
</dbReference>
<dbReference type="GO" id="GO:0007160">
    <property type="term" value="P:cell-matrix adhesion"/>
    <property type="evidence" value="ECO:0007669"/>
    <property type="project" value="InterPro"/>
</dbReference>
<organism evidence="2 3">
    <name type="scientific">Wenxinia marina DSM 24838</name>
    <dbReference type="NCBI Taxonomy" id="1123501"/>
    <lineage>
        <taxon>Bacteria</taxon>
        <taxon>Pseudomonadati</taxon>
        <taxon>Pseudomonadota</taxon>
        <taxon>Alphaproteobacteria</taxon>
        <taxon>Rhodobacterales</taxon>
        <taxon>Roseobacteraceae</taxon>
        <taxon>Wenxinia</taxon>
    </lineage>
</organism>
<name>A0A0D0NT99_9RHOB</name>
<dbReference type="Pfam" id="PF06119">
    <property type="entry name" value="NIDO"/>
    <property type="match status" value="1"/>
</dbReference>
<evidence type="ECO:0000313" key="2">
    <source>
        <dbReference type="EMBL" id="KIQ71425.1"/>
    </source>
</evidence>
<dbReference type="RefSeq" id="WP_018302597.1">
    <property type="nucleotide sequence ID" value="NZ_CM003137.1"/>
</dbReference>
<keyword evidence="2" id="KW-0614">Plasmid</keyword>
<dbReference type="OrthoDB" id="733404at2"/>
<dbReference type="Proteomes" id="UP000035100">
    <property type="component" value="Plasmid pWENMAR1"/>
</dbReference>
<evidence type="ECO:0000259" key="1">
    <source>
        <dbReference type="Pfam" id="PF06119"/>
    </source>
</evidence>
<feature type="domain" description="NIDO" evidence="1">
    <location>
        <begin position="49"/>
        <end position="199"/>
    </location>
</feature>
<comment type="caution">
    <text evidence="2">The sequence shown here is derived from an EMBL/GenBank/DDBJ whole genome shotgun (WGS) entry which is preliminary data.</text>
</comment>
<sequence>MDLINTLGGEVGFGENRMEPTDDGNSGRIDLSEVFPDGLNFFGAVHDGLWINANGNVTFERGFSQFWPQGLSTLEVAGIFPFWTDIDPSDRIPVTASPGGTSQGTNSVWWDLDAGAGTFTVTWDDVVPFGYYGQLGEEVPVNAFQMTITDIGGEAGQAPGDFRVDLRYEAIEWTDDARIGFIAGDGSGAYGTLGASGSDAALRLLPQAGPISFTSDGSGLVGFDLTRPIRDEDGDGTILGTDGADAIEAQGASGRVVIRSGLGEDVIQLRERFFGWSDDDGGERVLTGTAEEHFGDTVLGALRGDTILFEDVAFTREDITVYKGTQTAGLDLDGDGVDEGTMRVDARLRDSELLVTRLGDDTIVNFAPALPDLEEGVEQYVGRGNAGFARAYLTGDGTTAFRVTERDLGDAGAAPALGVYEIDGGGALIDARILFAPLEAREGGGAPRETVVDGVEAGHRLGFFLLETEADLPVGGDSADRFEFVNQLGEAATLEDGNYVLPALDGAVIRAGLVHGDGADLNRDLQVHAVAGLESGGGAITFAFEATLFDGDRDFNDLALEVMRIEAEAI</sequence>
<gene>
    <name evidence="2" type="ORF">Wenmar_04071</name>
</gene>
<dbReference type="InterPro" id="IPR003886">
    <property type="entry name" value="NIDO_dom"/>
</dbReference>